<gene>
    <name evidence="2" type="ORF">I4I82_26180</name>
    <name evidence="3" type="ORF">I4I82_33655</name>
</gene>
<reference evidence="2 4" key="1">
    <citation type="submission" date="2020-11" db="EMBL/GenBank/DDBJ databases">
        <title>Pseudonocardia abyssalis sp. nov. and Pseudonocardia oceani sp. nov., description and phylogenomic analysis of two novel actinomycetes isolated from the deep Southern Ocean.</title>
        <authorList>
            <person name="Parra J."/>
        </authorList>
    </citation>
    <scope>NUCLEOTIDE SEQUENCE [LARGE SCALE GENOMIC DNA]</scope>
    <source>
        <strain evidence="2">KRD-185</strain>
        <strain evidence="4">KRD185</strain>
    </source>
</reference>
<keyword evidence="1" id="KW-0812">Transmembrane</keyword>
<dbReference type="Proteomes" id="UP000694300">
    <property type="component" value="Unassembled WGS sequence"/>
</dbReference>
<dbReference type="EMBL" id="JADQDF010000001">
    <property type="protein sequence ID" value="MBW0131142.1"/>
    <property type="molecule type" value="Genomic_DNA"/>
</dbReference>
<keyword evidence="1" id="KW-0472">Membrane</keyword>
<name>A0ABS6UFW8_9PSEU</name>
<evidence type="ECO:0000313" key="2">
    <source>
        <dbReference type="EMBL" id="MBW0131142.1"/>
    </source>
</evidence>
<sequence length="120" mass="13707">MSTLKALGIPLLIRTACRTISAMTHPLIVAGLLLGGLWLVLAWGNEWVEQRQEEQWRVVVEHTEALERRSALQEQVDWEVRQHQLDPSYPYPEQVPVCPPWQEPWVLSVSVAGDVDARCQ</sequence>
<accession>A0ABS6UFW8</accession>
<proteinExistence type="predicted"/>
<keyword evidence="1" id="KW-1133">Transmembrane helix</keyword>
<protein>
    <submittedName>
        <fullName evidence="2">Uncharacterized protein</fullName>
    </submittedName>
</protein>
<organism evidence="2 4">
    <name type="scientific">Pseudonocardia oceani</name>
    <dbReference type="NCBI Taxonomy" id="2792013"/>
    <lineage>
        <taxon>Bacteria</taxon>
        <taxon>Bacillati</taxon>
        <taxon>Actinomycetota</taxon>
        <taxon>Actinomycetes</taxon>
        <taxon>Pseudonocardiales</taxon>
        <taxon>Pseudonocardiaceae</taxon>
        <taxon>Pseudonocardia</taxon>
    </lineage>
</organism>
<dbReference type="RefSeq" id="WP_218596105.1">
    <property type="nucleotide sequence ID" value="NZ_JADQDE010000107.1"/>
</dbReference>
<comment type="caution">
    <text evidence="2">The sequence shown here is derived from an EMBL/GenBank/DDBJ whole genome shotgun (WGS) entry which is preliminary data.</text>
</comment>
<evidence type="ECO:0000313" key="3">
    <source>
        <dbReference type="EMBL" id="MBW0132596.1"/>
    </source>
</evidence>
<keyword evidence="4" id="KW-1185">Reference proteome</keyword>
<evidence type="ECO:0000256" key="1">
    <source>
        <dbReference type="SAM" id="Phobius"/>
    </source>
</evidence>
<feature type="transmembrane region" description="Helical" evidence="1">
    <location>
        <begin position="27"/>
        <end position="48"/>
    </location>
</feature>
<evidence type="ECO:0000313" key="4">
    <source>
        <dbReference type="Proteomes" id="UP000694300"/>
    </source>
</evidence>
<dbReference type="EMBL" id="JADQDF010000003">
    <property type="protein sequence ID" value="MBW0132596.1"/>
    <property type="molecule type" value="Genomic_DNA"/>
</dbReference>